<dbReference type="GO" id="GO:0005886">
    <property type="term" value="C:plasma membrane"/>
    <property type="evidence" value="ECO:0007669"/>
    <property type="project" value="TreeGrafter"/>
</dbReference>
<keyword evidence="3" id="KW-0268">Exocytosis</keyword>
<dbReference type="PANTHER" id="PTHR16092">
    <property type="entry name" value="SEC3/SYNTAXIN-RELATED"/>
    <property type="match status" value="1"/>
</dbReference>
<feature type="domain" description="Exocyst complex component Sec3 PIP2-binding N-terminal" evidence="6">
    <location>
        <begin position="31"/>
        <end position="121"/>
    </location>
</feature>
<evidence type="ECO:0000256" key="4">
    <source>
        <dbReference type="ARBA" id="ARBA00023054"/>
    </source>
</evidence>
<feature type="coiled-coil region" evidence="5">
    <location>
        <begin position="223"/>
        <end position="257"/>
    </location>
</feature>
<proteinExistence type="inferred from homology"/>
<gene>
    <name evidence="7" type="ORF">HOLleu_30168</name>
</gene>
<keyword evidence="4 5" id="KW-0175">Coiled coil</keyword>
<dbReference type="Pfam" id="PF09763">
    <property type="entry name" value="Sec3_CC"/>
    <property type="match status" value="1"/>
</dbReference>
<accession>A0A9Q1BJY9</accession>
<keyword evidence="2" id="KW-0813">Transport</keyword>
<dbReference type="InterPro" id="IPR048628">
    <property type="entry name" value="Sec3_C"/>
</dbReference>
<organism evidence="7 8">
    <name type="scientific">Holothuria leucospilota</name>
    <name type="common">Black long sea cucumber</name>
    <name type="synonym">Mertensiothuria leucospilota</name>
    <dbReference type="NCBI Taxonomy" id="206669"/>
    <lineage>
        <taxon>Eukaryota</taxon>
        <taxon>Metazoa</taxon>
        <taxon>Echinodermata</taxon>
        <taxon>Eleutherozoa</taxon>
        <taxon>Echinozoa</taxon>
        <taxon>Holothuroidea</taxon>
        <taxon>Aspidochirotacea</taxon>
        <taxon>Aspidochirotida</taxon>
        <taxon>Holothuriidae</taxon>
        <taxon>Holothuria</taxon>
    </lineage>
</organism>
<keyword evidence="8" id="KW-1185">Reference proteome</keyword>
<sequence>MAAIRHTLQRDIFLPQDERLIEVVHVSKTGKRKKSSFLCAAVTTDSPIQVSIHKVKKVDKDNFKKRQSWQLTDLKFVDGKNSVNDVPEFDLHFEKPYKWIASNVTEKNHFISCVWKLSQRYLKQVKKPDFINVNPELLEERISLDQTRAEQQEEEIGPAEDYQALSTKEEADLERMMNECEYAIGNAEAFVERLANDLSVLDGANIHSIIESQQNVASLMKLLDDSLKEIGNLEKSLDSYDEKLERVRAHMEVMEQKDSMIQIQRQNHDKLISCLDELTSSLDLSSEHQTALRQTDIGTVKGFKDCKEAARALQTAMKTELHPGLEKLQAVIEQRQLLSSLQDEFAKRLAKHLNSIFIHQGNEMSENLTTNQLSLPKHVGYHRDLKPYAELMQWLKWADKDSFQKLSKVYIDSISKLYERELQEFFDKCRVALQKPKYAEGKKHGLGKEGKGSSGDLSKIGTRSGKLGSFQDYNWSDQDLTGRKKFDMVFTQVLSELNPVCKDEQDFAADFFGYEEGIVTEIDEADGGFLSRHRKIESLMSILFSSLEQELRNFISSAEKMDSFFSVFMLVRISNDVLSQSQTNKSSASYLHLILANCLVEVKRKFDNYIDSIEHSIKETRVSKKSRCGILPFVKDFEIFAEQAETVFKGSDRRRDLDKAYSRLMVAQNRAIHRIAIEHQKTPRDVVIFENFHYLHAILSRLKITSLENERKEAKQKYQEHMKCYVIDSLGRPMEKLTHFFEGVQALVGQGVKEEEVGYQMAFNKQELRKVIKEYPNKEVKKGLESLYKKVEKTLCEETSLMQVVWHSFQDEFIRQYKHIDDMIQRCYGGSNVSLEFSINDVLQYFSEIAQSH</sequence>
<comment type="caution">
    <text evidence="7">The sequence shown here is derived from an EMBL/GenBank/DDBJ whole genome shotgun (WGS) entry which is preliminary data.</text>
</comment>
<dbReference type="InterPro" id="IPR028258">
    <property type="entry name" value="Sec3-PIP2_bind"/>
</dbReference>
<dbReference type="PANTHER" id="PTHR16092:SF14">
    <property type="entry name" value="EXOCYST COMPLEX COMPONENT 1 ISOFORM X1"/>
    <property type="match status" value="1"/>
</dbReference>
<dbReference type="Pfam" id="PF20654">
    <property type="entry name" value="Sec3_C-term"/>
    <property type="match status" value="1"/>
</dbReference>
<evidence type="ECO:0000256" key="1">
    <source>
        <dbReference type="ARBA" id="ARBA00006518"/>
    </source>
</evidence>
<protein>
    <submittedName>
        <fullName evidence="7">Exocyst complex component 1</fullName>
    </submittedName>
</protein>
<dbReference type="GO" id="GO:0005546">
    <property type="term" value="F:phosphatidylinositol-4,5-bisphosphate binding"/>
    <property type="evidence" value="ECO:0007669"/>
    <property type="project" value="TreeGrafter"/>
</dbReference>
<dbReference type="CDD" id="cd14683">
    <property type="entry name" value="PH-EXOC1"/>
    <property type="match status" value="1"/>
</dbReference>
<evidence type="ECO:0000259" key="6">
    <source>
        <dbReference type="SMART" id="SM01313"/>
    </source>
</evidence>
<dbReference type="OrthoDB" id="27109at2759"/>
<dbReference type="GO" id="GO:0006887">
    <property type="term" value="P:exocytosis"/>
    <property type="evidence" value="ECO:0007669"/>
    <property type="project" value="UniProtKB-KW"/>
</dbReference>
<dbReference type="SMART" id="SM01313">
    <property type="entry name" value="Sec3-PIP2_bind"/>
    <property type="match status" value="1"/>
</dbReference>
<dbReference type="GO" id="GO:0000145">
    <property type="term" value="C:exocyst"/>
    <property type="evidence" value="ECO:0007669"/>
    <property type="project" value="InterPro"/>
</dbReference>
<evidence type="ECO:0000256" key="5">
    <source>
        <dbReference type="SAM" id="Coils"/>
    </source>
</evidence>
<evidence type="ECO:0000256" key="3">
    <source>
        <dbReference type="ARBA" id="ARBA00022483"/>
    </source>
</evidence>
<reference evidence="7" key="1">
    <citation type="submission" date="2021-10" db="EMBL/GenBank/DDBJ databases">
        <title>Tropical sea cucumber genome reveals ecological adaptation and Cuvierian tubules defense mechanism.</title>
        <authorList>
            <person name="Chen T."/>
        </authorList>
    </citation>
    <scope>NUCLEOTIDE SEQUENCE</scope>
    <source>
        <strain evidence="7">Nanhai2018</strain>
        <tissue evidence="7">Muscle</tissue>
    </source>
</reference>
<dbReference type="InterPro" id="IPR019160">
    <property type="entry name" value="Sec3_CC"/>
</dbReference>
<evidence type="ECO:0000313" key="8">
    <source>
        <dbReference type="Proteomes" id="UP001152320"/>
    </source>
</evidence>
<dbReference type="GO" id="GO:0006893">
    <property type="term" value="P:Golgi to plasma membrane transport"/>
    <property type="evidence" value="ECO:0007669"/>
    <property type="project" value="TreeGrafter"/>
</dbReference>
<dbReference type="Proteomes" id="UP001152320">
    <property type="component" value="Chromosome 15"/>
</dbReference>
<dbReference type="AlphaFoldDB" id="A0A9Q1BJY9"/>
<evidence type="ECO:0000256" key="2">
    <source>
        <dbReference type="ARBA" id="ARBA00022448"/>
    </source>
</evidence>
<dbReference type="Gene3D" id="2.30.29.90">
    <property type="match status" value="1"/>
</dbReference>
<dbReference type="Pfam" id="PF15277">
    <property type="entry name" value="Sec3-PIP2_bind"/>
    <property type="match status" value="1"/>
</dbReference>
<name>A0A9Q1BJY9_HOLLE</name>
<evidence type="ECO:0000313" key="7">
    <source>
        <dbReference type="EMBL" id="KAJ8028042.1"/>
    </source>
</evidence>
<dbReference type="EMBL" id="JAIZAY010000015">
    <property type="protein sequence ID" value="KAJ8028042.1"/>
    <property type="molecule type" value="Genomic_DNA"/>
</dbReference>
<comment type="similarity">
    <text evidence="1">Belongs to the SEC3 family.</text>
</comment>